<dbReference type="AlphaFoldDB" id="A0A1V9XDN5"/>
<dbReference type="EMBL" id="MNPL01014517">
    <property type="protein sequence ID" value="OQR71468.1"/>
    <property type="molecule type" value="Genomic_DNA"/>
</dbReference>
<dbReference type="Gene3D" id="2.30.29.240">
    <property type="match status" value="1"/>
</dbReference>
<evidence type="ECO:0000259" key="1">
    <source>
        <dbReference type="Pfam" id="PF17787"/>
    </source>
</evidence>
<proteinExistence type="predicted"/>
<protein>
    <submittedName>
        <fullName evidence="2">1-phosphatidylinositol 4</fullName>
    </submittedName>
</protein>
<dbReference type="SUPFAM" id="SSF50729">
    <property type="entry name" value="PH domain-like"/>
    <property type="match status" value="1"/>
</dbReference>
<dbReference type="OrthoDB" id="269822at2759"/>
<organism evidence="2 3">
    <name type="scientific">Tropilaelaps mercedesae</name>
    <dbReference type="NCBI Taxonomy" id="418985"/>
    <lineage>
        <taxon>Eukaryota</taxon>
        <taxon>Metazoa</taxon>
        <taxon>Ecdysozoa</taxon>
        <taxon>Arthropoda</taxon>
        <taxon>Chelicerata</taxon>
        <taxon>Arachnida</taxon>
        <taxon>Acari</taxon>
        <taxon>Parasitiformes</taxon>
        <taxon>Mesostigmata</taxon>
        <taxon>Gamasina</taxon>
        <taxon>Dermanyssoidea</taxon>
        <taxon>Laelapidae</taxon>
        <taxon>Tropilaelaps</taxon>
    </lineage>
</organism>
<dbReference type="Pfam" id="PF17787">
    <property type="entry name" value="PH_14"/>
    <property type="match status" value="1"/>
</dbReference>
<keyword evidence="3" id="KW-1185">Reference proteome</keyword>
<dbReference type="Proteomes" id="UP000192247">
    <property type="component" value="Unassembled WGS sequence"/>
</dbReference>
<dbReference type="InterPro" id="IPR037862">
    <property type="entry name" value="PLC-beta_PH"/>
</dbReference>
<gene>
    <name evidence="2" type="ORF">BIW11_01492</name>
</gene>
<reference evidence="2 3" key="1">
    <citation type="journal article" date="2017" name="Gigascience">
        <title>Draft genome of the honey bee ectoparasitic mite, Tropilaelaps mercedesae, is shaped by the parasitic life history.</title>
        <authorList>
            <person name="Dong X."/>
            <person name="Armstrong S.D."/>
            <person name="Xia D."/>
            <person name="Makepeace B.L."/>
            <person name="Darby A.C."/>
            <person name="Kadowaki T."/>
        </authorList>
    </citation>
    <scope>NUCLEOTIDE SEQUENCE [LARGE SCALE GENOMIC DNA]</scope>
    <source>
        <strain evidence="2">Wuxi-XJTLU</strain>
    </source>
</reference>
<evidence type="ECO:0000313" key="2">
    <source>
        <dbReference type="EMBL" id="OQR71468.1"/>
    </source>
</evidence>
<dbReference type="STRING" id="418985.A0A1V9XDN5"/>
<feature type="domain" description="PLC-beta PH" evidence="1">
    <location>
        <begin position="29"/>
        <end position="77"/>
    </location>
</feature>
<name>A0A1V9XDN5_9ACAR</name>
<comment type="caution">
    <text evidence="2">The sequence shown here is derived from an EMBL/GenBank/DDBJ whole genome shotgun (WGS) entry which is preliminary data.</text>
</comment>
<dbReference type="InParanoid" id="A0A1V9XDN5"/>
<evidence type="ECO:0000313" key="3">
    <source>
        <dbReference type="Proteomes" id="UP000192247"/>
    </source>
</evidence>
<sequence length="77" mass="8835">MSLYVYGRDFVADILKDILAVVVRLIGKEKEQIVVEQNALFRVDEYGFFIFWKSEGKDGQVLELSQVNDIRQGGIPK</sequence>
<accession>A0A1V9XDN5</accession>
<feature type="non-terminal residue" evidence="2">
    <location>
        <position position="77"/>
    </location>
</feature>